<dbReference type="EMBL" id="SKBU01000001">
    <property type="protein sequence ID" value="TCJ20745.1"/>
    <property type="molecule type" value="Genomic_DNA"/>
</dbReference>
<dbReference type="PANTHER" id="PTHR42779:SF1">
    <property type="entry name" value="PROTEIN YNJB"/>
    <property type="match status" value="1"/>
</dbReference>
<gene>
    <name evidence="1" type="ORF">E0L93_00510</name>
</gene>
<dbReference type="SUPFAM" id="SSF53850">
    <property type="entry name" value="Periplasmic binding protein-like II"/>
    <property type="match status" value="1"/>
</dbReference>
<dbReference type="Pfam" id="PF13416">
    <property type="entry name" value="SBP_bac_8"/>
    <property type="match status" value="1"/>
</dbReference>
<dbReference type="InterPro" id="IPR027020">
    <property type="entry name" value="YnjB"/>
</dbReference>
<evidence type="ECO:0000313" key="2">
    <source>
        <dbReference type="Proteomes" id="UP000295244"/>
    </source>
</evidence>
<dbReference type="PIRSF" id="PIRSF029172">
    <property type="entry name" value="UCP029172_ABC_sbc_YnjB"/>
    <property type="match status" value="1"/>
</dbReference>
<dbReference type="InterPro" id="IPR006059">
    <property type="entry name" value="SBP"/>
</dbReference>
<accession>A0A4R1BTX9</accession>
<organism evidence="1 2">
    <name type="scientific">Rubrobacter taiwanensis</name>
    <dbReference type="NCBI Taxonomy" id="185139"/>
    <lineage>
        <taxon>Bacteria</taxon>
        <taxon>Bacillati</taxon>
        <taxon>Actinomycetota</taxon>
        <taxon>Rubrobacteria</taxon>
        <taxon>Rubrobacterales</taxon>
        <taxon>Rubrobacteraceae</taxon>
        <taxon>Rubrobacter</taxon>
    </lineage>
</organism>
<dbReference type="Gene3D" id="3.40.190.10">
    <property type="entry name" value="Periplasmic binding protein-like II"/>
    <property type="match status" value="2"/>
</dbReference>
<dbReference type="PANTHER" id="PTHR42779">
    <property type="entry name" value="PROTEIN YNJB"/>
    <property type="match status" value="1"/>
</dbReference>
<dbReference type="AlphaFoldDB" id="A0A4R1BTX9"/>
<evidence type="ECO:0000313" key="1">
    <source>
        <dbReference type="EMBL" id="TCJ20745.1"/>
    </source>
</evidence>
<name>A0A4R1BTX9_9ACTN</name>
<protein>
    <submittedName>
        <fullName evidence="1">ABC transporter substrate-binding protein</fullName>
    </submittedName>
</protein>
<reference evidence="1 2" key="1">
    <citation type="submission" date="2019-03" db="EMBL/GenBank/DDBJ databases">
        <title>Whole genome sequence of a novel Rubrobacter taiwanensis strain, isolated from Yellowstone National Park.</title>
        <authorList>
            <person name="Freed S."/>
            <person name="Ramaley R.F."/>
            <person name="Kyndt J.A."/>
        </authorList>
    </citation>
    <scope>NUCLEOTIDE SEQUENCE [LARGE SCALE GENOMIC DNA]</scope>
    <source>
        <strain evidence="1 2">Yellowstone</strain>
    </source>
</reference>
<keyword evidence="2" id="KW-1185">Reference proteome</keyword>
<dbReference type="Proteomes" id="UP000295244">
    <property type="component" value="Unassembled WGS sequence"/>
</dbReference>
<dbReference type="PROSITE" id="PS51257">
    <property type="entry name" value="PROKAR_LIPOPROTEIN"/>
    <property type="match status" value="1"/>
</dbReference>
<dbReference type="NCBIfam" id="NF008633">
    <property type="entry name" value="PRK11622.1"/>
    <property type="match status" value="1"/>
</dbReference>
<comment type="caution">
    <text evidence="1">The sequence shown here is derived from an EMBL/GenBank/DDBJ whole genome shotgun (WGS) entry which is preliminary data.</text>
</comment>
<sequence>MELPHLKTGGQMIKTGFLPLVALLFLLASCGGTAGEASNGEGRSWEEIAAAAEGTTVNFFMFGGAEDTNAYVDEWVAPRLREEHGIELVRTPVSDTSDAVNKLLNEKQAGREEGTIDLLWLNGENFYTGSQADLWWGPWAEGLPNARYIDWEDPQINLDFGYPVDGYEAPWSQAQFVMIYDSERVEDPPESPDELLEWARQNPGRFTYPAPPDFFGNAFILQLFYQVTEQVEPYQGEFDREVFEEEAPELYEFLNELEPHLWRGGETYPASGAALDELYQNCEVDFTVSYNPYFAQRQVERGIFPETTRTYLFEGGTLSNTSYVAIPFNAPNKEGAQVVANFLQSPEAQAELQRRNVVGGLTTLDVERLPEELREEFEIKPGPAALSLEELQANRLPEARTEWQLALQDGWASEVQRK</sequence>
<proteinExistence type="predicted"/>
<dbReference type="OrthoDB" id="3239593at2"/>